<evidence type="ECO:0000256" key="5">
    <source>
        <dbReference type="ARBA" id="ARBA00023002"/>
    </source>
</evidence>
<evidence type="ECO:0000256" key="2">
    <source>
        <dbReference type="ARBA" id="ARBA00010617"/>
    </source>
</evidence>
<feature type="transmembrane region" description="Helical" evidence="9">
    <location>
        <begin position="220"/>
        <end position="237"/>
    </location>
</feature>
<keyword evidence="4 7" id="KW-0479">Metal-binding</keyword>
<keyword evidence="11" id="KW-1185">Reference proteome</keyword>
<dbReference type="GO" id="GO:0020037">
    <property type="term" value="F:heme binding"/>
    <property type="evidence" value="ECO:0007669"/>
    <property type="project" value="InterPro"/>
</dbReference>
<keyword evidence="9" id="KW-0812">Transmembrane</keyword>
<sequence length="517" mass="58046">MSAFMSLLVCAYGLLIFTFYFVVKGIRPDCPAGANLGSHVQTLISGFRNNLSHIPGPWYSRFTSLVNHYHRIVGDELQWFHGLHQRYGPLVRPEPYVVATADPGHWEQVHRSRGIFMKIEFPLIVPEKFLFTLTDPHEHRIRRRLLARGLTLDTLRRNWEPAIRAKVELAVRCIKGEATSGVANVSRWWYIMASDVISLLSFGESFDMLEKADLKENDEFLTALQFVGFSMALQWLFPGPVLRLLKLVLPFQTVHDIINASNLVFARGSIAIRNLRAVNSEKPNLFSDMLAEADKAGEGGEKSKLTDETVRSEVAEFLVAGADTTAVMLTYIVWEVLRQPSLRSRLEAEVAALPPDFNDTDLLALPLLNGVIAESLRLHSTGSSPASRVVVQDGVTFNSLPIPAGTQVQTFTYSMARDNALFPDGERFDETRFDDEKQMPDLQRRIAANFGSGSRSCVGVALARMELRLTTALFFREMRGARLGPGMTDDMMEMRLRCFIYPKGGKCDVTLVDKMVQ</sequence>
<keyword evidence="9" id="KW-1133">Transmembrane helix</keyword>
<keyword evidence="3 7" id="KW-0349">Heme</keyword>
<dbReference type="PRINTS" id="PR00463">
    <property type="entry name" value="EP450I"/>
</dbReference>
<protein>
    <submittedName>
        <fullName evidence="10">Cytochrome P450</fullName>
    </submittedName>
</protein>
<dbReference type="GO" id="GO:0005506">
    <property type="term" value="F:iron ion binding"/>
    <property type="evidence" value="ECO:0007669"/>
    <property type="project" value="InterPro"/>
</dbReference>
<dbReference type="GO" id="GO:0016705">
    <property type="term" value="F:oxidoreductase activity, acting on paired donors, with incorporation or reduction of molecular oxygen"/>
    <property type="evidence" value="ECO:0007669"/>
    <property type="project" value="InterPro"/>
</dbReference>
<keyword evidence="9" id="KW-0472">Membrane</keyword>
<evidence type="ECO:0000256" key="4">
    <source>
        <dbReference type="ARBA" id="ARBA00022723"/>
    </source>
</evidence>
<evidence type="ECO:0000256" key="3">
    <source>
        <dbReference type="ARBA" id="ARBA00022617"/>
    </source>
</evidence>
<keyword evidence="5 8" id="KW-0560">Oxidoreductase</keyword>
<evidence type="ECO:0000256" key="8">
    <source>
        <dbReference type="RuleBase" id="RU000461"/>
    </source>
</evidence>
<evidence type="ECO:0000256" key="6">
    <source>
        <dbReference type="ARBA" id="ARBA00023004"/>
    </source>
</evidence>
<dbReference type="PRINTS" id="PR00385">
    <property type="entry name" value="P450"/>
</dbReference>
<comment type="cofactor">
    <cofactor evidence="1 7">
        <name>heme</name>
        <dbReference type="ChEBI" id="CHEBI:30413"/>
    </cofactor>
</comment>
<dbReference type="InterPro" id="IPR002401">
    <property type="entry name" value="Cyt_P450_E_grp-I"/>
</dbReference>
<comment type="similarity">
    <text evidence="2 8">Belongs to the cytochrome P450 family.</text>
</comment>
<dbReference type="AlphaFoldDB" id="A0AA40A6N8"/>
<dbReference type="InterPro" id="IPR050121">
    <property type="entry name" value="Cytochrome_P450_monoxygenase"/>
</dbReference>
<dbReference type="Pfam" id="PF00067">
    <property type="entry name" value="p450"/>
    <property type="match status" value="1"/>
</dbReference>
<feature type="transmembrane region" description="Helical" evidence="9">
    <location>
        <begin position="6"/>
        <end position="23"/>
    </location>
</feature>
<reference evidence="10" key="1">
    <citation type="submission" date="2023-06" db="EMBL/GenBank/DDBJ databases">
        <title>Genome-scale phylogeny and comparative genomics of the fungal order Sordariales.</title>
        <authorList>
            <consortium name="Lawrence Berkeley National Laboratory"/>
            <person name="Hensen N."/>
            <person name="Bonometti L."/>
            <person name="Westerberg I."/>
            <person name="Brannstrom I.O."/>
            <person name="Guillou S."/>
            <person name="Cros-Aarteil S."/>
            <person name="Calhoun S."/>
            <person name="Haridas S."/>
            <person name="Kuo A."/>
            <person name="Mondo S."/>
            <person name="Pangilinan J."/>
            <person name="Riley R."/>
            <person name="LaButti K."/>
            <person name="Andreopoulos B."/>
            <person name="Lipzen A."/>
            <person name="Chen C."/>
            <person name="Yanf M."/>
            <person name="Daum C."/>
            <person name="Ng V."/>
            <person name="Clum A."/>
            <person name="Steindorff A."/>
            <person name="Ohm R."/>
            <person name="Martin F."/>
            <person name="Silar P."/>
            <person name="Natvig D."/>
            <person name="Lalanne C."/>
            <person name="Gautier V."/>
            <person name="Ament-velasquez S.L."/>
            <person name="Kruys A."/>
            <person name="Hutchinson M.I."/>
            <person name="Powell A.J."/>
            <person name="Barry K."/>
            <person name="Miller A.N."/>
            <person name="Grigoriev I.V."/>
            <person name="Debuchy R."/>
            <person name="Gladieux P."/>
            <person name="Thoren M.H."/>
            <person name="Johannesson H."/>
        </authorList>
    </citation>
    <scope>NUCLEOTIDE SEQUENCE</scope>
    <source>
        <strain evidence="10">SMH2392-1A</strain>
    </source>
</reference>
<dbReference type="InterPro" id="IPR001128">
    <property type="entry name" value="Cyt_P450"/>
</dbReference>
<dbReference type="GO" id="GO:0004497">
    <property type="term" value="F:monooxygenase activity"/>
    <property type="evidence" value="ECO:0007669"/>
    <property type="project" value="UniProtKB-KW"/>
</dbReference>
<evidence type="ECO:0000256" key="1">
    <source>
        <dbReference type="ARBA" id="ARBA00001971"/>
    </source>
</evidence>
<dbReference type="PANTHER" id="PTHR24305">
    <property type="entry name" value="CYTOCHROME P450"/>
    <property type="match status" value="1"/>
</dbReference>
<accession>A0AA40A6N8</accession>
<evidence type="ECO:0000256" key="7">
    <source>
        <dbReference type="PIRSR" id="PIRSR602401-1"/>
    </source>
</evidence>
<dbReference type="RefSeq" id="XP_060293447.1">
    <property type="nucleotide sequence ID" value="XM_060444237.1"/>
</dbReference>
<dbReference type="InterPro" id="IPR017972">
    <property type="entry name" value="Cyt_P450_CS"/>
</dbReference>
<name>A0AA40A6N8_9PEZI</name>
<dbReference type="GeneID" id="85327507"/>
<gene>
    <name evidence="10" type="ORF">B0T26DRAFT_743314</name>
</gene>
<keyword evidence="6 7" id="KW-0408">Iron</keyword>
<dbReference type="InterPro" id="IPR036396">
    <property type="entry name" value="Cyt_P450_sf"/>
</dbReference>
<dbReference type="EMBL" id="JAUIRO010000006">
    <property type="protein sequence ID" value="KAK0710143.1"/>
    <property type="molecule type" value="Genomic_DNA"/>
</dbReference>
<proteinExistence type="inferred from homology"/>
<dbReference type="PANTHER" id="PTHR24305:SF96">
    <property type="entry name" value="CYTOCHROME P450 MONOOXYGENASE STCB-RELATED"/>
    <property type="match status" value="1"/>
</dbReference>
<dbReference type="SUPFAM" id="SSF48264">
    <property type="entry name" value="Cytochrome P450"/>
    <property type="match status" value="1"/>
</dbReference>
<evidence type="ECO:0000256" key="9">
    <source>
        <dbReference type="SAM" id="Phobius"/>
    </source>
</evidence>
<comment type="caution">
    <text evidence="10">The sequence shown here is derived from an EMBL/GenBank/DDBJ whole genome shotgun (WGS) entry which is preliminary data.</text>
</comment>
<organism evidence="10 11">
    <name type="scientific">Lasiosphaeria miniovina</name>
    <dbReference type="NCBI Taxonomy" id="1954250"/>
    <lineage>
        <taxon>Eukaryota</taxon>
        <taxon>Fungi</taxon>
        <taxon>Dikarya</taxon>
        <taxon>Ascomycota</taxon>
        <taxon>Pezizomycotina</taxon>
        <taxon>Sordariomycetes</taxon>
        <taxon>Sordariomycetidae</taxon>
        <taxon>Sordariales</taxon>
        <taxon>Lasiosphaeriaceae</taxon>
        <taxon>Lasiosphaeria</taxon>
    </lineage>
</organism>
<dbReference type="Gene3D" id="1.10.630.10">
    <property type="entry name" value="Cytochrome P450"/>
    <property type="match status" value="1"/>
</dbReference>
<keyword evidence="8" id="KW-0503">Monooxygenase</keyword>
<dbReference type="PROSITE" id="PS00086">
    <property type="entry name" value="CYTOCHROME_P450"/>
    <property type="match status" value="1"/>
</dbReference>
<evidence type="ECO:0000313" key="10">
    <source>
        <dbReference type="EMBL" id="KAK0710143.1"/>
    </source>
</evidence>
<dbReference type="Proteomes" id="UP001172101">
    <property type="component" value="Unassembled WGS sequence"/>
</dbReference>
<evidence type="ECO:0000313" key="11">
    <source>
        <dbReference type="Proteomes" id="UP001172101"/>
    </source>
</evidence>
<feature type="binding site" description="axial binding residue" evidence="7">
    <location>
        <position position="457"/>
    </location>
    <ligand>
        <name>heme</name>
        <dbReference type="ChEBI" id="CHEBI:30413"/>
    </ligand>
    <ligandPart>
        <name>Fe</name>
        <dbReference type="ChEBI" id="CHEBI:18248"/>
    </ligandPart>
</feature>